<gene>
    <name evidence="4" type="ORF">AVEN_211883_1</name>
</gene>
<evidence type="ECO:0000259" key="3">
    <source>
        <dbReference type="PROSITE" id="PS51031"/>
    </source>
</evidence>
<dbReference type="AlphaFoldDB" id="A0A4Y2F1Z6"/>
<dbReference type="GO" id="GO:0005634">
    <property type="term" value="C:nucleus"/>
    <property type="evidence" value="ECO:0007669"/>
    <property type="project" value="UniProtKB-SubCell"/>
</dbReference>
<feature type="compositionally biased region" description="Basic and acidic residues" evidence="2">
    <location>
        <begin position="117"/>
        <end position="127"/>
    </location>
</feature>
<comment type="subcellular location">
    <subcellularLocation>
        <location evidence="1">Nucleus</location>
    </subcellularLocation>
</comment>
<dbReference type="PANTHER" id="PTHR12243">
    <property type="entry name" value="MADF DOMAIN TRANSCRIPTION FACTOR"/>
    <property type="match status" value="1"/>
</dbReference>
<keyword evidence="5" id="KW-1185">Reference proteome</keyword>
<evidence type="ECO:0000313" key="4">
    <source>
        <dbReference type="EMBL" id="GBM34346.1"/>
    </source>
</evidence>
<proteinExistence type="predicted"/>
<reference evidence="4 5" key="1">
    <citation type="journal article" date="2019" name="Sci. Rep.">
        <title>Orb-weaving spider Araneus ventricosus genome elucidates the spidroin gene catalogue.</title>
        <authorList>
            <person name="Kono N."/>
            <person name="Nakamura H."/>
            <person name="Ohtoshi R."/>
            <person name="Moran D.A.P."/>
            <person name="Shinohara A."/>
            <person name="Yoshida Y."/>
            <person name="Fujiwara M."/>
            <person name="Mori M."/>
            <person name="Tomita M."/>
            <person name="Arakawa K."/>
        </authorList>
    </citation>
    <scope>NUCLEOTIDE SEQUENCE [LARGE SCALE GENOMIC DNA]</scope>
</reference>
<dbReference type="GO" id="GO:0006357">
    <property type="term" value="P:regulation of transcription by RNA polymerase II"/>
    <property type="evidence" value="ECO:0007669"/>
    <property type="project" value="TreeGrafter"/>
</dbReference>
<evidence type="ECO:0000256" key="2">
    <source>
        <dbReference type="SAM" id="MobiDB-lite"/>
    </source>
</evidence>
<dbReference type="EMBL" id="BGPR01000757">
    <property type="protein sequence ID" value="GBM34346.1"/>
    <property type="molecule type" value="Genomic_DNA"/>
</dbReference>
<sequence length="202" mass="23713">MRSGDVKTNSHDSLNRKLVGNLVQRRWKNIRTVFTRELRRQQSEKLEPRPKKRRTYRHFDELLFLLPFLQDKELSENFETQANTEVPRQLRTSSRNLTTEAEVKGEQVEILLHAESIEHEEPEDVHRPAVHPPKSKKRKSSEEYQPDILPERNGTDPDIGDPEKHFSLSLVPLLKALAPHQRLDAQIQILQVFRSFHNEPPL</sequence>
<evidence type="ECO:0000256" key="1">
    <source>
        <dbReference type="PROSITE-ProRule" id="PRU00371"/>
    </source>
</evidence>
<dbReference type="PROSITE" id="PS51031">
    <property type="entry name" value="BESS"/>
    <property type="match status" value="1"/>
</dbReference>
<feature type="domain" description="BESS" evidence="3">
    <location>
        <begin position="160"/>
        <end position="199"/>
    </location>
</feature>
<dbReference type="InterPro" id="IPR004210">
    <property type="entry name" value="BESS_motif"/>
</dbReference>
<evidence type="ECO:0000313" key="5">
    <source>
        <dbReference type="Proteomes" id="UP000499080"/>
    </source>
</evidence>
<protein>
    <recommendedName>
        <fullName evidence="3">BESS domain-containing protein</fullName>
    </recommendedName>
</protein>
<feature type="region of interest" description="Disordered" evidence="2">
    <location>
        <begin position="117"/>
        <end position="164"/>
    </location>
</feature>
<dbReference type="PANTHER" id="PTHR12243:SF67">
    <property type="entry name" value="COREPRESSOR OF PANGOLIN, ISOFORM A-RELATED"/>
    <property type="match status" value="1"/>
</dbReference>
<dbReference type="Proteomes" id="UP000499080">
    <property type="component" value="Unassembled WGS sequence"/>
</dbReference>
<dbReference type="InterPro" id="IPR006578">
    <property type="entry name" value="MADF-dom"/>
</dbReference>
<feature type="compositionally biased region" description="Basic and acidic residues" evidence="2">
    <location>
        <begin position="149"/>
        <end position="164"/>
    </location>
</feature>
<comment type="caution">
    <text evidence="4">The sequence shown here is derived from an EMBL/GenBank/DDBJ whole genome shotgun (WGS) entry which is preliminary data.</text>
</comment>
<dbReference type="InterPro" id="IPR039353">
    <property type="entry name" value="TF_Adf1"/>
</dbReference>
<dbReference type="GO" id="GO:0003677">
    <property type="term" value="F:DNA binding"/>
    <property type="evidence" value="ECO:0007669"/>
    <property type="project" value="InterPro"/>
</dbReference>
<dbReference type="OrthoDB" id="6627638at2759"/>
<keyword evidence="1" id="KW-0539">Nucleus</keyword>
<organism evidence="4 5">
    <name type="scientific">Araneus ventricosus</name>
    <name type="common">Orbweaver spider</name>
    <name type="synonym">Epeira ventricosa</name>
    <dbReference type="NCBI Taxonomy" id="182803"/>
    <lineage>
        <taxon>Eukaryota</taxon>
        <taxon>Metazoa</taxon>
        <taxon>Ecdysozoa</taxon>
        <taxon>Arthropoda</taxon>
        <taxon>Chelicerata</taxon>
        <taxon>Arachnida</taxon>
        <taxon>Araneae</taxon>
        <taxon>Araneomorphae</taxon>
        <taxon>Entelegynae</taxon>
        <taxon>Araneoidea</taxon>
        <taxon>Araneidae</taxon>
        <taxon>Araneus</taxon>
    </lineage>
</organism>
<dbReference type="Pfam" id="PF10545">
    <property type="entry name" value="MADF_DNA_bdg"/>
    <property type="match status" value="1"/>
</dbReference>
<dbReference type="GO" id="GO:0005667">
    <property type="term" value="C:transcription regulator complex"/>
    <property type="evidence" value="ECO:0007669"/>
    <property type="project" value="TreeGrafter"/>
</dbReference>
<name>A0A4Y2F1Z6_ARAVE</name>
<accession>A0A4Y2F1Z6</accession>